<dbReference type="Pfam" id="PF02738">
    <property type="entry name" value="MoCoBD_1"/>
    <property type="match status" value="1"/>
</dbReference>
<dbReference type="EC" id="1.-.-.-" evidence="4"/>
<dbReference type="PANTHER" id="PTHR11908:SF132">
    <property type="entry name" value="ALDEHYDE OXIDASE 1-RELATED"/>
    <property type="match status" value="1"/>
</dbReference>
<keyword evidence="1" id="KW-0500">Molybdenum</keyword>
<organism evidence="4">
    <name type="scientific">uncultured Craurococcus sp</name>
    <dbReference type="NCBI Taxonomy" id="1135998"/>
    <lineage>
        <taxon>Bacteria</taxon>
        <taxon>Pseudomonadati</taxon>
        <taxon>Pseudomonadota</taxon>
        <taxon>Alphaproteobacteria</taxon>
        <taxon>Acetobacterales</taxon>
        <taxon>Acetobacteraceae</taxon>
        <taxon>Craurococcus</taxon>
        <taxon>environmental samples</taxon>
    </lineage>
</organism>
<keyword evidence="2 4" id="KW-0560">Oxidoreductase</keyword>
<dbReference type="InterPro" id="IPR036856">
    <property type="entry name" value="Ald_Oxase/Xan_DH_a/b_sf"/>
</dbReference>
<name>A0A6J4IJH9_9PROT</name>
<dbReference type="InterPro" id="IPR016208">
    <property type="entry name" value="Ald_Oxase/xanthine_DH-like"/>
</dbReference>
<evidence type="ECO:0000259" key="3">
    <source>
        <dbReference type="SMART" id="SM01008"/>
    </source>
</evidence>
<dbReference type="InterPro" id="IPR046867">
    <property type="entry name" value="AldOxase/xan_DH_MoCoBD2"/>
</dbReference>
<evidence type="ECO:0000256" key="2">
    <source>
        <dbReference type="ARBA" id="ARBA00023002"/>
    </source>
</evidence>
<dbReference type="PANTHER" id="PTHR11908">
    <property type="entry name" value="XANTHINE DEHYDROGENASE"/>
    <property type="match status" value="1"/>
</dbReference>
<dbReference type="SUPFAM" id="SSF56003">
    <property type="entry name" value="Molybdenum cofactor-binding domain"/>
    <property type="match status" value="1"/>
</dbReference>
<dbReference type="InterPro" id="IPR037165">
    <property type="entry name" value="AldOxase/xan_DH_Mopterin-bd_sf"/>
</dbReference>
<dbReference type="InterPro" id="IPR008274">
    <property type="entry name" value="AldOxase/xan_DH_MoCoBD1"/>
</dbReference>
<accession>A0A6J4IJH9</accession>
<evidence type="ECO:0000256" key="1">
    <source>
        <dbReference type="ARBA" id="ARBA00022505"/>
    </source>
</evidence>
<gene>
    <name evidence="4" type="ORF">AVDCRST_MAG27-2721</name>
</gene>
<dbReference type="Gene3D" id="3.30.365.10">
    <property type="entry name" value="Aldehyde oxidase/xanthine dehydrogenase, molybdopterin binding domain"/>
    <property type="match status" value="4"/>
</dbReference>
<dbReference type="InterPro" id="IPR000674">
    <property type="entry name" value="Ald_Oxase/Xan_DH_a/b"/>
</dbReference>
<dbReference type="Pfam" id="PF01315">
    <property type="entry name" value="Ald_Xan_dh_C"/>
    <property type="match status" value="1"/>
</dbReference>
<feature type="domain" description="Aldehyde oxidase/xanthine dehydrogenase a/b hammerhead" evidence="3">
    <location>
        <begin position="29"/>
        <end position="149"/>
    </location>
</feature>
<reference evidence="4" key="1">
    <citation type="submission" date="2020-02" db="EMBL/GenBank/DDBJ databases">
        <authorList>
            <person name="Meier V. D."/>
        </authorList>
    </citation>
    <scope>NUCLEOTIDE SEQUENCE</scope>
    <source>
        <strain evidence="4">AVDCRST_MAG27</strain>
    </source>
</reference>
<dbReference type="AlphaFoldDB" id="A0A6J4IJH9"/>
<dbReference type="Gene3D" id="3.90.1170.50">
    <property type="entry name" value="Aldehyde oxidase/xanthine dehydrogenase, a/b hammerhead"/>
    <property type="match status" value="1"/>
</dbReference>
<dbReference type="GO" id="GO:0016491">
    <property type="term" value="F:oxidoreductase activity"/>
    <property type="evidence" value="ECO:0007669"/>
    <property type="project" value="UniProtKB-KW"/>
</dbReference>
<dbReference type="Pfam" id="PF20256">
    <property type="entry name" value="MoCoBD_2"/>
    <property type="match status" value="1"/>
</dbReference>
<protein>
    <submittedName>
        <fullName evidence="4">Possible hypoxanthine oxidase XdhD (EC)</fullName>
        <ecNumber evidence="4">1.-.-.-</ecNumber>
    </submittedName>
</protein>
<dbReference type="EMBL" id="CADCTD010000093">
    <property type="protein sequence ID" value="CAA9254269.1"/>
    <property type="molecule type" value="Genomic_DNA"/>
</dbReference>
<sequence>MAADGMEAGFGRFGSGQKVRRIEDAALLSGTGRFTDDFSLPGQAHLVFLRSPHAHARITGIDTAAALAMPGVLAVITGPELEAAGVKPLGVALPFKRPDGSPLAAPPRTILATDTVRFAGEAVAAIIAESPGQARDAAEAIEVEYEELPVVIGLARASAPDAPLVWPAATGNVVAETHYGDAAAAEAAFARAAHTVSLDLVNQRLAPASLEPRMALADWDAASGRITLRLSSQMPSSARDTLAKEILGIPPEQVRVLVGDVGGGFGMKTGLYPEDGVVAFAARKLGRPVKWAATRLEDFLSATHGRDTESRAELALDADGKVLALRVKTLADMGAYQRAAGVAIQLMIGPWVSTSIYDIRTIDLRFTALLTNTPPTAPYRGAGRPEAIYLIERLMDAAARRMGIDPAELRRRNMIGPEQMPYTNAMGQTYDSGSFARILDEGLKAADWTGFAGRFDASGARGRLRGRGIATFLEWTGGNVFEERVTVAVKGPNGDKGGEIEVYATTQAMGQGIATSYAQLAVDVFGVPIEQIKVVLGDSDRGSGFGSAGSRSLFTAGSAIKVASDKAVDTAKDLAAEALEAAAADLEYRDAVISVAGTDRRIGLFDLAARQPEGRILVDISHSVSGPTWPNGCHICEVELDPDTGEVEVLSYVSANDAGRVVNPLIVEGQIVGGALQGIGQALAEQVAYDPESGQPLSASFMDYAMPRADLAHGYVTQLDQSIPCRTNPLGVKGVGELGTIGATPAVVSAVADALARAGHAAAADRLQMPLTPPRVWAALKAG</sequence>
<proteinExistence type="predicted"/>
<dbReference type="GO" id="GO:0005506">
    <property type="term" value="F:iron ion binding"/>
    <property type="evidence" value="ECO:0007669"/>
    <property type="project" value="InterPro"/>
</dbReference>
<dbReference type="SUPFAM" id="SSF54665">
    <property type="entry name" value="CO dehydrogenase molybdoprotein N-domain-like"/>
    <property type="match status" value="1"/>
</dbReference>
<dbReference type="SMART" id="SM01008">
    <property type="entry name" value="Ald_Xan_dh_C"/>
    <property type="match status" value="1"/>
</dbReference>
<evidence type="ECO:0000313" key="4">
    <source>
        <dbReference type="EMBL" id="CAA9254269.1"/>
    </source>
</evidence>